<dbReference type="FunFam" id="1.10.418.10:FF:000009">
    <property type="entry name" value="smoothelin isoform X2"/>
    <property type="match status" value="1"/>
</dbReference>
<dbReference type="SUPFAM" id="SSF47576">
    <property type="entry name" value="Calponin-homology domain, CH-domain"/>
    <property type="match status" value="1"/>
</dbReference>
<reference evidence="6" key="1">
    <citation type="submission" date="2021-07" db="EMBL/GenBank/DDBJ databases">
        <authorList>
            <person name="Catto M.A."/>
            <person name="Jacobson A."/>
            <person name="Kennedy G."/>
            <person name="Labadie P."/>
            <person name="Hunt B.G."/>
            <person name="Srinivasan R."/>
        </authorList>
    </citation>
    <scope>NUCLEOTIDE SEQUENCE</scope>
    <source>
        <strain evidence="6">PL_HMW_Pooled</strain>
        <tissue evidence="6">Head</tissue>
    </source>
</reference>
<feature type="compositionally biased region" description="Basic and acidic residues" evidence="4">
    <location>
        <begin position="492"/>
        <end position="504"/>
    </location>
</feature>
<feature type="compositionally biased region" description="Polar residues" evidence="4">
    <location>
        <begin position="396"/>
        <end position="406"/>
    </location>
</feature>
<reference evidence="6" key="2">
    <citation type="journal article" date="2023" name="BMC Genomics">
        <title>Pest status, molecular evolution, and epigenetic factors derived from the genome assembly of Frankliniella fusca, a thysanopteran phytovirus vector.</title>
        <authorList>
            <person name="Catto M.A."/>
            <person name="Labadie P.E."/>
            <person name="Jacobson A.L."/>
            <person name="Kennedy G.G."/>
            <person name="Srinivasan R."/>
            <person name="Hunt B.G."/>
        </authorList>
    </citation>
    <scope>NUCLEOTIDE SEQUENCE</scope>
    <source>
        <strain evidence="6">PL_HMW_Pooled</strain>
    </source>
</reference>
<feature type="compositionally biased region" description="Gly residues" evidence="4">
    <location>
        <begin position="800"/>
        <end position="809"/>
    </location>
</feature>
<dbReference type="InterPro" id="IPR001715">
    <property type="entry name" value="CH_dom"/>
</dbReference>
<protein>
    <submittedName>
        <fullName evidence="6">Smoothelin-like protein 2</fullName>
    </submittedName>
</protein>
<feature type="compositionally biased region" description="Low complexity" evidence="4">
    <location>
        <begin position="239"/>
        <end position="254"/>
    </location>
</feature>
<keyword evidence="2" id="KW-0175">Coiled coil</keyword>
<evidence type="ECO:0000259" key="5">
    <source>
        <dbReference type="PROSITE" id="PS50021"/>
    </source>
</evidence>
<feature type="compositionally biased region" description="Low complexity" evidence="4">
    <location>
        <begin position="194"/>
        <end position="203"/>
    </location>
</feature>
<feature type="compositionally biased region" description="Basic residues" evidence="4">
    <location>
        <begin position="1040"/>
        <end position="1050"/>
    </location>
</feature>
<feature type="region of interest" description="Disordered" evidence="4">
    <location>
        <begin position="1792"/>
        <end position="1913"/>
    </location>
</feature>
<dbReference type="SMART" id="SM00033">
    <property type="entry name" value="CH"/>
    <property type="match status" value="1"/>
</dbReference>
<feature type="compositionally biased region" description="Basic residues" evidence="4">
    <location>
        <begin position="210"/>
        <end position="219"/>
    </location>
</feature>
<feature type="domain" description="Calponin-homology (CH)" evidence="5">
    <location>
        <begin position="1923"/>
        <end position="2029"/>
    </location>
</feature>
<feature type="compositionally biased region" description="Low complexity" evidence="4">
    <location>
        <begin position="1889"/>
        <end position="1909"/>
    </location>
</feature>
<feature type="compositionally biased region" description="Polar residues" evidence="4">
    <location>
        <begin position="1090"/>
        <end position="1119"/>
    </location>
</feature>
<dbReference type="EMBL" id="JAHWGI010000166">
    <property type="protein sequence ID" value="KAK3910441.1"/>
    <property type="molecule type" value="Genomic_DNA"/>
</dbReference>
<evidence type="ECO:0000256" key="3">
    <source>
        <dbReference type="ARBA" id="ARBA00061655"/>
    </source>
</evidence>
<feature type="compositionally biased region" description="Polar residues" evidence="4">
    <location>
        <begin position="25"/>
        <end position="34"/>
    </location>
</feature>
<feature type="compositionally biased region" description="Low complexity" evidence="4">
    <location>
        <begin position="1051"/>
        <end position="1060"/>
    </location>
</feature>
<feature type="region of interest" description="Disordered" evidence="4">
    <location>
        <begin position="11"/>
        <end position="35"/>
    </location>
</feature>
<evidence type="ECO:0000256" key="2">
    <source>
        <dbReference type="ARBA" id="ARBA00023054"/>
    </source>
</evidence>
<dbReference type="InterPro" id="IPR050540">
    <property type="entry name" value="F-actin_Monoox_Mical"/>
</dbReference>
<evidence type="ECO:0000313" key="7">
    <source>
        <dbReference type="Proteomes" id="UP001219518"/>
    </source>
</evidence>
<feature type="compositionally biased region" description="Low complexity" evidence="4">
    <location>
        <begin position="366"/>
        <end position="390"/>
    </location>
</feature>
<feature type="compositionally biased region" description="Low complexity" evidence="4">
    <location>
        <begin position="1289"/>
        <end position="1308"/>
    </location>
</feature>
<dbReference type="CDD" id="cd21200">
    <property type="entry name" value="CH_SMTN-like"/>
    <property type="match status" value="1"/>
</dbReference>
<feature type="compositionally biased region" description="Polar residues" evidence="4">
    <location>
        <begin position="1718"/>
        <end position="1730"/>
    </location>
</feature>
<feature type="compositionally biased region" description="Low complexity" evidence="4">
    <location>
        <begin position="113"/>
        <end position="124"/>
    </location>
</feature>
<feature type="compositionally biased region" description="Low complexity" evidence="4">
    <location>
        <begin position="1021"/>
        <end position="1031"/>
    </location>
</feature>
<feature type="compositionally biased region" description="Polar residues" evidence="4">
    <location>
        <begin position="1151"/>
        <end position="1166"/>
    </location>
</feature>
<feature type="compositionally biased region" description="Polar residues" evidence="4">
    <location>
        <begin position="1456"/>
        <end position="1470"/>
    </location>
</feature>
<dbReference type="PANTHER" id="PTHR23167">
    <property type="entry name" value="CALPONIN HOMOLOGY DOMAIN-CONTAINING PROTEIN DDB_G0272472-RELATED"/>
    <property type="match status" value="1"/>
</dbReference>
<feature type="compositionally biased region" description="Polar residues" evidence="4">
    <location>
        <begin position="1856"/>
        <end position="1866"/>
    </location>
</feature>
<feature type="compositionally biased region" description="Low complexity" evidence="4">
    <location>
        <begin position="1547"/>
        <end position="1556"/>
    </location>
</feature>
<proteinExistence type="inferred from homology"/>
<feature type="compositionally biased region" description="Low complexity" evidence="4">
    <location>
        <begin position="50"/>
        <end position="64"/>
    </location>
</feature>
<feature type="compositionally biased region" description="Polar residues" evidence="4">
    <location>
        <begin position="647"/>
        <end position="692"/>
    </location>
</feature>
<feature type="region of interest" description="Disordered" evidence="4">
    <location>
        <begin position="1413"/>
        <end position="1573"/>
    </location>
</feature>
<feature type="compositionally biased region" description="Pro residues" evidence="4">
    <location>
        <begin position="1171"/>
        <end position="1181"/>
    </location>
</feature>
<feature type="region of interest" description="Disordered" evidence="4">
    <location>
        <begin position="335"/>
        <end position="452"/>
    </location>
</feature>
<dbReference type="InterPro" id="IPR036872">
    <property type="entry name" value="CH_dom_sf"/>
</dbReference>
<feature type="region of interest" description="Disordered" evidence="4">
    <location>
        <begin position="49"/>
        <end position="90"/>
    </location>
</feature>
<feature type="region of interest" description="Disordered" evidence="4">
    <location>
        <begin position="1636"/>
        <end position="1675"/>
    </location>
</feature>
<feature type="region of interest" description="Disordered" evidence="4">
    <location>
        <begin position="192"/>
        <end position="226"/>
    </location>
</feature>
<keyword evidence="7" id="KW-1185">Reference proteome</keyword>
<name>A0AAE1GX87_9NEOP</name>
<dbReference type="Gene3D" id="1.10.418.10">
    <property type="entry name" value="Calponin-like domain"/>
    <property type="match status" value="1"/>
</dbReference>
<dbReference type="Pfam" id="PF00307">
    <property type="entry name" value="CH"/>
    <property type="match status" value="1"/>
</dbReference>
<organism evidence="6 7">
    <name type="scientific">Frankliniella fusca</name>
    <dbReference type="NCBI Taxonomy" id="407009"/>
    <lineage>
        <taxon>Eukaryota</taxon>
        <taxon>Metazoa</taxon>
        <taxon>Ecdysozoa</taxon>
        <taxon>Arthropoda</taxon>
        <taxon>Hexapoda</taxon>
        <taxon>Insecta</taxon>
        <taxon>Pterygota</taxon>
        <taxon>Neoptera</taxon>
        <taxon>Paraneoptera</taxon>
        <taxon>Thysanoptera</taxon>
        <taxon>Terebrantia</taxon>
        <taxon>Thripoidea</taxon>
        <taxon>Thripidae</taxon>
        <taxon>Frankliniella</taxon>
    </lineage>
</organism>
<feature type="compositionally biased region" description="Acidic residues" evidence="4">
    <location>
        <begin position="407"/>
        <end position="429"/>
    </location>
</feature>
<feature type="compositionally biased region" description="Low complexity" evidence="4">
    <location>
        <begin position="1315"/>
        <end position="1324"/>
    </location>
</feature>
<feature type="region of interest" description="Disordered" evidence="4">
    <location>
        <begin position="111"/>
        <end position="142"/>
    </location>
</feature>
<sequence>MFAACEGVVAAAQRSATDESRSVDGDTSSASSVHGESLLLPYLVEHLRSSLHQQQQQELRQQQQANPRSRNHHLPASSSAGHAIEDSGTESGEDLRFLAAGLRDSIELHRQESSAQLSAASQPHGPGPGPGPGKGLQGLGLRHDQDGLLDDVQSALSRLEASLLLGVVGSEKVDSSRQESLLQLVSRLKSSLGAQQPAAQTPAPAVPPRRFGKRGRQNRHTVGVSQEELADARRFLEEAQAAQAAQAKSQPQGQGDHGPARPAPPADAEAEAEAGEALPAPLVVSLPLTRARSPYQLQKQSSAGDLPGSISSFSASTFRAFRPAHFMPKRFSFSAASTPPNASVPASASASGSSLAHSESVQDDLSYASRSARSKSSSQSSVSRRQATAALKKTPHSSYSSVGSQSNEDDDEEEDDDDDDDDIDEEDEDKGAFVVTTAGKPEGVGKVLDNNANLVAETDITSKDYDPSKKLFTAAQSVQIAVHKAAINKQLSVEEQRKPSKAETSEDESEVTESVDEETEEDFYDVEDDDDVNAFNTQPSKGVKASDTREPPPGVLRNQTFTVQPAESIIGKIRNTSIEPRAPCDPKSAKQAPKDIAPPPKTVMVQNPAYIEEKTVVYHHDQDTKVIKQLPSAPPAPARHDLDRADTQSNASDTSDTLQGEETSSAQRLLKMATTNSNENSSKVAGSRFSNRSSKKQKMKRANTIDIPKPLNYYEVDEETDGEVTSGDEAFHSAQDSASSSDKRAAYLALRGPIRVTPDAQKGQAQTQSSQQQQRQPPSAPPPKTDNDRKFLAFLEQQGGKKGGTGGSLWSGADEHNGSASPMGGHGPGHQWNNRFSNIKTAFENNASHGSREQQLNRINSDRSGGGARQGGARSFWQTADDSAAMLKGRGRGGRANGAPHEPRLSKQASAFLKQLHEQPGHQANKLPWAAAEHPDDPGVVVGSLTVAATHRQQQHQQRPQPESQPRVADAPSGPVNKFIHAPMSAFKPIEKSKPTPSAPWATPPASTGSVKQLAAQKFEQPSSPAAPAQPEKTVVHAPKAMHPHPHQHQPQHQPQPQQQSRQLPLPEQAASPLSPTLPWKKDLGHSHHLTSTLAKFESLSSRETSPQLVPVMRSQSQDRIAGGLGLGLSLSRQYPQPPQPPPRAFILAPSTGTVQSRTQTFSSKQAAAPAPAPALPPALPPHNAYAHEFSTRPGFGHGLVHSKSNQYVPSADYHWHHQPSFDSDPEDLQLPPTDNKLVLSTLRGADVDVVGHVSPSLNAPPIPTFSAGVTVRQSVFGLPAVTPSVTPGVTPSVTPTVARSTPDSYSSTPPPYGAAPAPEAAQQPLRPPRLVIQDAAGTAPVPVPSPGGPVLGTPEPEEHTAAVARVMGGAQYQKAVTVSNKMRHRYDDDKGGVSGVSSAAFNLANVLHKFSSSEEDILSPQQSGQLPQPQQQPQQKQPAPRLRSEPNIMEATRPQAHQSNGGSPMTSVRPSPVATPYGTPYSNQSQSPVGDWSSHQHQHQQQPAKAKPVDVRQEARSQAAKKYAETRVADKAAGQQAGAPRPPAPAASRSRTSSTDSLITTSTEELQDSGESVVTTRLQIPVNKVADTIQRYQAHTQAHSQGQDVVVEQRSPSVSPNPGNVLRKSESWHQLAAQTQGLPVKGSVRSEGRPLSMHGPDLPPTAPSRSPGLAKAKSSHSLAFPKQFEAAIKPDALQVKQKTVEKYFKRADSTAGDPAGSKSSANVQAKQQYSKRSFHSSLAVSTRTQSKTYEPLTPVEVLLVDDNLDNVDEAFESLFAASVGSDGRTLSRQMSAEGKANYKQRRMSKPKSGGYSANMTRTSSVQGGSAIKSRRSEVFKNTTSDGNSTTHTEVRTKTSHFTSTSSMATNKGGPTKPISPFAKFQQLDRQNSSSSAPSSPKTPSTPGAPGSPIFKFTDPKLARSASSVKDNLLYWCQCKTKNYKNIKIENFSGSWSDGLAFCALIHHFIPDAFDYDALVPTQRRKNFELAFRVAEEKADIAPLLDVEDMVMMKRPDWKCVFTYVQSIYRRFKDED</sequence>
<dbReference type="PANTHER" id="PTHR23167:SF88">
    <property type="entry name" value="CALPONIN-HOMOLOGY (CH) DOMAIN-CONTAINING PROTEIN"/>
    <property type="match status" value="1"/>
</dbReference>
<feature type="region of interest" description="Disordered" evidence="4">
    <location>
        <begin position="488"/>
        <end position="605"/>
    </location>
</feature>
<dbReference type="PROSITE" id="PS50021">
    <property type="entry name" value="CH"/>
    <property type="match status" value="1"/>
</dbReference>
<feature type="compositionally biased region" description="Polar residues" evidence="4">
    <location>
        <begin position="1836"/>
        <end position="1848"/>
    </location>
</feature>
<feature type="compositionally biased region" description="Acidic residues" evidence="4">
    <location>
        <begin position="505"/>
        <end position="532"/>
    </location>
</feature>
<feature type="compositionally biased region" description="Polar residues" evidence="4">
    <location>
        <begin position="831"/>
        <end position="859"/>
    </location>
</feature>
<keyword evidence="1" id="KW-0597">Phosphoprotein</keyword>
<feature type="compositionally biased region" description="Low complexity" evidence="4">
    <location>
        <begin position="995"/>
        <end position="1008"/>
    </location>
</feature>
<feature type="region of interest" description="Disordered" evidence="4">
    <location>
        <begin position="1289"/>
        <end position="1324"/>
    </location>
</feature>
<feature type="region of interest" description="Disordered" evidence="4">
    <location>
        <begin position="1708"/>
        <end position="1730"/>
    </location>
</feature>
<evidence type="ECO:0000256" key="1">
    <source>
        <dbReference type="ARBA" id="ARBA00022553"/>
    </source>
</evidence>
<feature type="region of interest" description="Disordered" evidence="4">
    <location>
        <begin position="622"/>
        <end position="1188"/>
    </location>
</feature>
<feature type="compositionally biased region" description="Low complexity" evidence="4">
    <location>
        <begin position="951"/>
        <end position="962"/>
    </location>
</feature>
<feature type="compositionally biased region" description="Low complexity" evidence="4">
    <location>
        <begin position="760"/>
        <end position="777"/>
    </location>
</feature>
<feature type="compositionally biased region" description="Polar residues" evidence="4">
    <location>
        <begin position="1557"/>
        <end position="1573"/>
    </location>
</feature>
<gene>
    <name evidence="6" type="ORF">KUF71_020255</name>
</gene>
<evidence type="ECO:0000256" key="4">
    <source>
        <dbReference type="SAM" id="MobiDB-lite"/>
    </source>
</evidence>
<dbReference type="Proteomes" id="UP001219518">
    <property type="component" value="Unassembled WGS sequence"/>
</dbReference>
<feature type="compositionally biased region" description="Low complexity" evidence="4">
    <location>
        <begin position="1421"/>
        <end position="1441"/>
    </location>
</feature>
<feature type="region of interest" description="Disordered" evidence="4">
    <location>
        <begin position="238"/>
        <end position="274"/>
    </location>
</feature>
<feature type="compositionally biased region" description="Polar residues" evidence="4">
    <location>
        <begin position="1812"/>
        <end position="1824"/>
    </location>
</feature>
<comment type="caution">
    <text evidence="6">The sequence shown here is derived from an EMBL/GenBank/DDBJ whole genome shotgun (WGS) entry which is preliminary data.</text>
</comment>
<accession>A0AAE1GX87</accession>
<comment type="similarity">
    <text evidence="3">Belongs to the smoothelin family.</text>
</comment>
<evidence type="ECO:0000313" key="6">
    <source>
        <dbReference type="EMBL" id="KAK3910441.1"/>
    </source>
</evidence>
<feature type="compositionally biased region" description="Low complexity" evidence="4">
    <location>
        <begin position="335"/>
        <end position="359"/>
    </location>
</feature>